<keyword evidence="17" id="KW-1185">Reference proteome</keyword>
<feature type="binding site" evidence="10">
    <location>
        <position position="827"/>
    </location>
    <ligand>
        <name>L-glutamate</name>
        <dbReference type="ChEBI" id="CHEBI:29985"/>
    </ligand>
</feature>
<comment type="similarity">
    <text evidence="3">Belongs to the myo-inositol oxygenase family.</text>
</comment>
<sequence>MTILIEQPNLTTPQAEENNEHSHQISNELVLDGGFPLPKPLSFDGFIIPDINSYGHSFRDYYGQSERQKSVEEFYQLQHKNQTCEFVKKMREEYRKLDKMEMGIWECCELLDKIVDASDPDLEESQIQHALQSAEAARKDYPNEDWLHLTALIHDLGKVLLLPSFGGLPQWAVVGDSFPLGCAFHEANTHFKYFKDNADYNNPAYNTKNGIYTEGCGLENVMMSWGHDEYMYLVAKGNSTNLPAVALFIIRYHSFHPLYQTGAYKHLYNQEDLENLKWLDVFHKYDLYSKSSVRLDVEELKPYYMSLIDKYFPAKLKWIRMMAMTILVWCIQPFIERESAISGKRKSNVLLKLTWFRIHRAQHSEEIGSGNTEDSPVTMDSPLLLERHAFHTQRKPNIFLCFLLAFLSLTIFVGVAVRGNISFGILSWVEKHNEGIATKQGNVVESELGVVAADDSRCSVIGVSMLRKGGHAVDAAVATALCLGVVSSVSSGIGGGGFIVVRSSSTSQTQTFDMRESAPLAASQNMYQNNSKAKGLGPLSMGVPGELAGLHAAWLKHGRLPWKTLFQPAIELAKNGFIVSPAFGDYIAVNENKIMNDPGLKNQYAPNGILLKDGDVCSNVELGRSLELVAEQGPKAFYNGTIGEELVKDVREAGGILTMEDLRNYKLEITDAVTLNVMGYTIYGMPPPSSGTLALSLILNILDSYGNPEAAKGNLGLHRLIEALKHMFSVRMNLGDPNFENISETVSKMFSPSFAKNIQHKIFDNTTFPPEYYMSRWSQLRDHGTSHLCIVDADRNAVSLTTTVNRHFGAGFRSTSTGIVINDEMDDFSTPTDITPDKLPPAPTNFIKPNKRPLSSMTPIIVTKDDQLVGVIGGSGGLNIISAVTQVFLNHFILGMKPLDAVLSPRIYHTLIPNVVRYENLTDHDDDHIELSKESRLFLEERGHQLRGCKALAITQLIVHTIKPPSNMNRKIGEDTNSHTKHGTLTAVSDPRKGGYPAAV</sequence>
<dbReference type="PANTHER" id="PTHR11686:SF9">
    <property type="entry name" value="RE13973P"/>
    <property type="match status" value="1"/>
</dbReference>
<feature type="region of interest" description="Disordered" evidence="14">
    <location>
        <begin position="965"/>
        <end position="1000"/>
    </location>
</feature>
<accession>A0AAN9PVX5</accession>
<feature type="binding site" evidence="11">
    <location>
        <position position="158"/>
    </location>
    <ligand>
        <name>substrate</name>
    </ligand>
</feature>
<evidence type="ECO:0000256" key="11">
    <source>
        <dbReference type="PIRSR" id="PIRSR607828-1"/>
    </source>
</evidence>
<keyword evidence="7" id="KW-0560">Oxidoreductase</keyword>
<dbReference type="Gene3D" id="3.60.20.40">
    <property type="match status" value="1"/>
</dbReference>
<evidence type="ECO:0000256" key="1">
    <source>
        <dbReference type="ARBA" id="ARBA00004496"/>
    </source>
</evidence>
<comment type="catalytic activity">
    <reaction evidence="13">
        <text>an S-substituted glutathione + H2O = an S-substituted L-cysteinylglycine + L-glutamate</text>
        <dbReference type="Rhea" id="RHEA:59468"/>
        <dbReference type="ChEBI" id="CHEBI:15377"/>
        <dbReference type="ChEBI" id="CHEBI:29985"/>
        <dbReference type="ChEBI" id="CHEBI:90779"/>
        <dbReference type="ChEBI" id="CHEBI:143103"/>
        <dbReference type="EC" id="3.4.19.13"/>
    </reaction>
</comment>
<dbReference type="EMBL" id="JAYMYQ010000008">
    <property type="protein sequence ID" value="KAK7314375.1"/>
    <property type="molecule type" value="Genomic_DNA"/>
</dbReference>
<dbReference type="NCBIfam" id="TIGR00066">
    <property type="entry name" value="g_glut_trans"/>
    <property type="match status" value="1"/>
</dbReference>
<keyword evidence="5" id="KW-0060">Ascorbate biosynthesis</keyword>
<dbReference type="GO" id="GO:0019853">
    <property type="term" value="P:L-ascorbic acid biosynthetic process"/>
    <property type="evidence" value="ECO:0007669"/>
    <property type="project" value="UniProtKB-KW"/>
</dbReference>
<feature type="binding site" evidence="11">
    <location>
        <begin position="253"/>
        <end position="254"/>
    </location>
    <ligand>
        <name>substrate</name>
    </ligand>
</feature>
<keyword evidence="13" id="KW-0808">Transferase</keyword>
<dbReference type="GO" id="GO:0005886">
    <property type="term" value="C:plasma membrane"/>
    <property type="evidence" value="ECO:0007669"/>
    <property type="project" value="TreeGrafter"/>
</dbReference>
<dbReference type="GO" id="GO:0050113">
    <property type="term" value="F:inositol oxygenase activity"/>
    <property type="evidence" value="ECO:0007669"/>
    <property type="project" value="InterPro"/>
</dbReference>
<feature type="binding site" evidence="12">
    <location>
        <position position="227"/>
    </location>
    <ligand>
        <name>Fe cation</name>
        <dbReference type="ChEBI" id="CHEBI:24875"/>
        <label>1</label>
    </ligand>
</feature>
<keyword evidence="15" id="KW-0472">Membrane</keyword>
<keyword evidence="13" id="KW-0378">Hydrolase</keyword>
<evidence type="ECO:0000256" key="2">
    <source>
        <dbReference type="ARBA" id="ARBA00005167"/>
    </source>
</evidence>
<dbReference type="Proteomes" id="UP001367508">
    <property type="component" value="Unassembled WGS sequence"/>
</dbReference>
<dbReference type="GO" id="GO:0019310">
    <property type="term" value="P:inositol catabolic process"/>
    <property type="evidence" value="ECO:0007669"/>
    <property type="project" value="InterPro"/>
</dbReference>
<keyword evidence="4" id="KW-0963">Cytoplasm</keyword>
<dbReference type="Pfam" id="PF01019">
    <property type="entry name" value="G_glu_transpept"/>
    <property type="match status" value="1"/>
</dbReference>
<evidence type="ECO:0000256" key="4">
    <source>
        <dbReference type="ARBA" id="ARBA00022490"/>
    </source>
</evidence>
<evidence type="ECO:0000256" key="5">
    <source>
        <dbReference type="ARBA" id="ARBA00022644"/>
    </source>
</evidence>
<name>A0AAN9PVX5_CANGL</name>
<keyword evidence="8 12" id="KW-0408">Iron</keyword>
<dbReference type="EC" id="2.3.2.2" evidence="13"/>
<keyword evidence="15" id="KW-1133">Transmembrane helix</keyword>
<feature type="active site" description="Nucleophile" evidence="9">
    <location>
        <position position="785"/>
    </location>
</feature>
<feature type="binding site" evidence="11">
    <location>
        <position position="59"/>
    </location>
    <ligand>
        <name>substrate</name>
    </ligand>
</feature>
<comment type="subcellular location">
    <subcellularLocation>
        <location evidence="1">Cytoplasm</location>
    </subcellularLocation>
</comment>
<dbReference type="InterPro" id="IPR007828">
    <property type="entry name" value="Inositol_oxygenase"/>
</dbReference>
<feature type="binding site" evidence="12">
    <location>
        <position position="286"/>
    </location>
    <ligand>
        <name>Fe cation</name>
        <dbReference type="ChEBI" id="CHEBI:24875"/>
        <label>1</label>
    </ligand>
</feature>
<keyword evidence="15" id="KW-0812">Transmembrane</keyword>
<dbReference type="InterPro" id="IPR029055">
    <property type="entry name" value="Ntn_hydrolases_N"/>
</dbReference>
<feature type="binding site" evidence="12">
    <location>
        <position position="155"/>
    </location>
    <ligand>
        <name>Fe cation</name>
        <dbReference type="ChEBI" id="CHEBI:24875"/>
        <label>1</label>
    </ligand>
</feature>
<feature type="binding site" evidence="12">
    <location>
        <position position="253"/>
    </location>
    <ligand>
        <name>Fe cation</name>
        <dbReference type="ChEBI" id="CHEBI:24875"/>
        <label>1</label>
    </ligand>
</feature>
<feature type="binding site" evidence="11">
    <location>
        <begin position="116"/>
        <end position="118"/>
    </location>
    <ligand>
        <name>substrate</name>
    </ligand>
</feature>
<feature type="binding site" evidence="10">
    <location>
        <begin position="855"/>
        <end position="856"/>
    </location>
    <ligand>
        <name>L-glutamate</name>
        <dbReference type="ChEBI" id="CHEBI:29985"/>
    </ligand>
</feature>
<keyword evidence="6 12" id="KW-0479">Metal-binding</keyword>
<feature type="transmembrane region" description="Helical" evidence="15">
    <location>
        <begin position="397"/>
        <end position="417"/>
    </location>
</feature>
<evidence type="ECO:0000256" key="14">
    <source>
        <dbReference type="SAM" id="MobiDB-lite"/>
    </source>
</evidence>
<dbReference type="InterPro" id="IPR043137">
    <property type="entry name" value="GGT_ssub_C"/>
</dbReference>
<evidence type="ECO:0000256" key="10">
    <source>
        <dbReference type="PIRSR" id="PIRSR600101-2"/>
    </source>
</evidence>
<feature type="binding site" evidence="10">
    <location>
        <position position="515"/>
    </location>
    <ligand>
        <name>L-glutamate</name>
        <dbReference type="ChEBI" id="CHEBI:29985"/>
    </ligand>
</feature>
<dbReference type="InterPro" id="IPR000101">
    <property type="entry name" value="GGT_peptidase"/>
</dbReference>
<dbReference type="GO" id="GO:0005737">
    <property type="term" value="C:cytoplasm"/>
    <property type="evidence" value="ECO:0007669"/>
    <property type="project" value="UniProtKB-SubCell"/>
</dbReference>
<evidence type="ECO:0000313" key="17">
    <source>
        <dbReference type="Proteomes" id="UP001367508"/>
    </source>
</evidence>
<dbReference type="GO" id="GO:0103068">
    <property type="term" value="F:leukotriene C4 gamma-glutamyl transferase activity"/>
    <property type="evidence" value="ECO:0007669"/>
    <property type="project" value="UniProtKB-EC"/>
</dbReference>
<gene>
    <name evidence="16" type="ORF">VNO77_32895</name>
</gene>
<dbReference type="Gene3D" id="1.10.3210.10">
    <property type="entry name" value="Hypothetical protein af1432"/>
    <property type="match status" value="1"/>
</dbReference>
<dbReference type="AlphaFoldDB" id="A0AAN9PVX5"/>
<evidence type="ECO:0000256" key="6">
    <source>
        <dbReference type="ARBA" id="ARBA00022723"/>
    </source>
</evidence>
<organism evidence="16 17">
    <name type="scientific">Canavalia gladiata</name>
    <name type="common">Sword bean</name>
    <name type="synonym">Dolichos gladiatus</name>
    <dbReference type="NCBI Taxonomy" id="3824"/>
    <lineage>
        <taxon>Eukaryota</taxon>
        <taxon>Viridiplantae</taxon>
        <taxon>Streptophyta</taxon>
        <taxon>Embryophyta</taxon>
        <taxon>Tracheophyta</taxon>
        <taxon>Spermatophyta</taxon>
        <taxon>Magnoliopsida</taxon>
        <taxon>eudicotyledons</taxon>
        <taxon>Gunneridae</taxon>
        <taxon>Pentapetalae</taxon>
        <taxon>rosids</taxon>
        <taxon>fabids</taxon>
        <taxon>Fabales</taxon>
        <taxon>Fabaceae</taxon>
        <taxon>Papilionoideae</taxon>
        <taxon>50 kb inversion clade</taxon>
        <taxon>NPAAA clade</taxon>
        <taxon>indigoferoid/millettioid clade</taxon>
        <taxon>Phaseoleae</taxon>
        <taxon>Canavalia</taxon>
    </lineage>
</organism>
<keyword evidence="13" id="KW-0012">Acyltransferase</keyword>
<dbReference type="Gene3D" id="1.10.246.130">
    <property type="match status" value="1"/>
</dbReference>
<comment type="pathway">
    <text evidence="2">Polyol metabolism; myo-inositol degradation into D-glucuronate; D-glucuronate from myo-inositol: step 1/1.</text>
</comment>
<protein>
    <recommendedName>
        <fullName evidence="13">Glutathione hydrolase</fullName>
        <ecNumber evidence="13">2.3.2.2</ecNumber>
        <ecNumber evidence="13">3.4.19.13</ecNumber>
    </recommendedName>
    <alternativeName>
        <fullName evidence="13">Gamma-glutamyltransferase</fullName>
    </alternativeName>
    <alternativeName>
        <fullName evidence="13">Gamma-glutamyltranspeptidase</fullName>
    </alternativeName>
</protein>
<feature type="binding site" evidence="12">
    <location>
        <position position="154"/>
    </location>
    <ligand>
        <name>Fe cation</name>
        <dbReference type="ChEBI" id="CHEBI:24875"/>
        <label>1</label>
    </ligand>
</feature>
<dbReference type="EC" id="3.4.19.13" evidence="13"/>
<feature type="transmembrane region" description="Helical" evidence="15">
    <location>
        <begin position="318"/>
        <end position="335"/>
    </location>
</feature>
<evidence type="ECO:0000256" key="7">
    <source>
        <dbReference type="ARBA" id="ARBA00023002"/>
    </source>
</evidence>
<evidence type="ECO:0000256" key="8">
    <source>
        <dbReference type="ARBA" id="ARBA00023004"/>
    </source>
</evidence>
<proteinExistence type="inferred from homology"/>
<comment type="catalytic activity">
    <reaction evidence="13">
        <text>an N-terminal (5-L-glutamyl)-[peptide] + an alpha-amino acid = 5-L-glutamyl amino acid + an N-terminal L-alpha-aminoacyl-[peptide]</text>
        <dbReference type="Rhea" id="RHEA:23904"/>
        <dbReference type="Rhea" id="RHEA-COMP:9780"/>
        <dbReference type="Rhea" id="RHEA-COMP:9795"/>
        <dbReference type="ChEBI" id="CHEBI:77644"/>
        <dbReference type="ChEBI" id="CHEBI:78597"/>
        <dbReference type="ChEBI" id="CHEBI:78599"/>
        <dbReference type="ChEBI" id="CHEBI:78608"/>
        <dbReference type="EC" id="2.3.2.2"/>
    </reaction>
</comment>
<dbReference type="SUPFAM" id="SSF56235">
    <property type="entry name" value="N-terminal nucleophile aminohydrolases (Ntn hydrolases)"/>
    <property type="match status" value="1"/>
</dbReference>
<evidence type="ECO:0000313" key="16">
    <source>
        <dbReference type="EMBL" id="KAK7314375.1"/>
    </source>
</evidence>
<feature type="binding site" evidence="10">
    <location>
        <begin position="803"/>
        <end position="805"/>
    </location>
    <ligand>
        <name>L-glutamate</name>
        <dbReference type="ChEBI" id="CHEBI:29985"/>
    </ligand>
</feature>
<comment type="cofactor">
    <cofactor evidence="12">
        <name>Fe cation</name>
        <dbReference type="ChEBI" id="CHEBI:24875"/>
    </cofactor>
    <text evidence="12">Binds 2 iron ions per subunit.</text>
</comment>
<dbReference type="PANTHER" id="PTHR11686">
    <property type="entry name" value="GAMMA GLUTAMYL TRANSPEPTIDASE"/>
    <property type="match status" value="1"/>
</dbReference>
<feature type="binding site" evidence="11">
    <location>
        <begin position="175"/>
        <end position="176"/>
    </location>
    <ligand>
        <name>substrate</name>
    </ligand>
</feature>
<dbReference type="PRINTS" id="PR01210">
    <property type="entry name" value="GGTRANSPTASE"/>
</dbReference>
<comment type="catalytic activity">
    <reaction evidence="13">
        <text>glutathione + H2O = L-cysteinylglycine + L-glutamate</text>
        <dbReference type="Rhea" id="RHEA:28807"/>
        <dbReference type="ChEBI" id="CHEBI:15377"/>
        <dbReference type="ChEBI" id="CHEBI:29985"/>
        <dbReference type="ChEBI" id="CHEBI:57925"/>
        <dbReference type="ChEBI" id="CHEBI:61694"/>
        <dbReference type="EC" id="3.4.19.13"/>
    </reaction>
</comment>
<evidence type="ECO:0000256" key="3">
    <source>
        <dbReference type="ARBA" id="ARBA00005286"/>
    </source>
</evidence>
<dbReference type="Pfam" id="PF05153">
    <property type="entry name" value="MIOX"/>
    <property type="match status" value="1"/>
</dbReference>
<evidence type="ECO:0000256" key="9">
    <source>
        <dbReference type="PIRSR" id="PIRSR600101-1"/>
    </source>
</evidence>
<reference evidence="16 17" key="1">
    <citation type="submission" date="2024-01" db="EMBL/GenBank/DDBJ databases">
        <title>The genomes of 5 underutilized Papilionoideae crops provide insights into root nodulation and disease resistanc.</title>
        <authorList>
            <person name="Jiang F."/>
        </authorList>
    </citation>
    <scope>NUCLEOTIDE SEQUENCE [LARGE SCALE GENOMIC DNA]</scope>
    <source>
        <strain evidence="16">LVBAO_FW01</strain>
        <tissue evidence="16">Leaves</tissue>
    </source>
</reference>
<comment type="caution">
    <text evidence="16">The sequence shown here is derived from an EMBL/GenBank/DDBJ whole genome shotgun (WGS) entry which is preliminary data.</text>
</comment>
<dbReference type="SUPFAM" id="SSF109604">
    <property type="entry name" value="HD-domain/PDEase-like"/>
    <property type="match status" value="1"/>
</dbReference>
<evidence type="ECO:0000256" key="13">
    <source>
        <dbReference type="RuleBase" id="RU368068"/>
    </source>
</evidence>
<dbReference type="GO" id="GO:0036374">
    <property type="term" value="F:glutathione hydrolase activity"/>
    <property type="evidence" value="ECO:0007669"/>
    <property type="project" value="UniProtKB-UniRule"/>
</dbReference>
<feature type="binding site" evidence="10">
    <location>
        <position position="877"/>
    </location>
    <ligand>
        <name>L-glutamate</name>
        <dbReference type="ChEBI" id="CHEBI:29985"/>
    </ligand>
</feature>
<dbReference type="GO" id="GO:0005506">
    <property type="term" value="F:iron ion binding"/>
    <property type="evidence" value="ECO:0007669"/>
    <property type="project" value="InterPro"/>
</dbReference>
<comment type="function">
    <text evidence="13">Cleaves the gamma-glutamyl peptide bond of glutathione and glutathione conjugates.</text>
</comment>
<dbReference type="GO" id="GO:0006751">
    <property type="term" value="P:glutathione catabolic process"/>
    <property type="evidence" value="ECO:0007669"/>
    <property type="project" value="UniProtKB-UniRule"/>
</dbReference>
<dbReference type="FunFam" id="1.10.246.130:FF:000001">
    <property type="entry name" value="Gamma-glutamyltransferase 5 isoform 1"/>
    <property type="match status" value="1"/>
</dbReference>
<evidence type="ECO:0000256" key="12">
    <source>
        <dbReference type="PIRSR" id="PIRSR607828-2"/>
    </source>
</evidence>
<dbReference type="InterPro" id="IPR043138">
    <property type="entry name" value="GGT_lsub"/>
</dbReference>
<comment type="pathway">
    <text evidence="13">Sulfur metabolism; glutathione metabolism.</text>
</comment>
<feature type="binding site" evidence="12">
    <location>
        <position position="129"/>
    </location>
    <ligand>
        <name>Fe cation</name>
        <dbReference type="ChEBI" id="CHEBI:24875"/>
        <label>1</label>
    </ligand>
</feature>
<evidence type="ECO:0000256" key="15">
    <source>
        <dbReference type="SAM" id="Phobius"/>
    </source>
</evidence>